<organism evidence="2 3">
    <name type="scientific">Morus notabilis</name>
    <dbReference type="NCBI Taxonomy" id="981085"/>
    <lineage>
        <taxon>Eukaryota</taxon>
        <taxon>Viridiplantae</taxon>
        <taxon>Streptophyta</taxon>
        <taxon>Embryophyta</taxon>
        <taxon>Tracheophyta</taxon>
        <taxon>Spermatophyta</taxon>
        <taxon>Magnoliopsida</taxon>
        <taxon>eudicotyledons</taxon>
        <taxon>Gunneridae</taxon>
        <taxon>Pentapetalae</taxon>
        <taxon>rosids</taxon>
        <taxon>fabids</taxon>
        <taxon>Rosales</taxon>
        <taxon>Moraceae</taxon>
        <taxon>Moreae</taxon>
        <taxon>Morus</taxon>
    </lineage>
</organism>
<protein>
    <submittedName>
        <fullName evidence="2">Uncharacterized protein</fullName>
    </submittedName>
</protein>
<keyword evidence="3" id="KW-1185">Reference proteome</keyword>
<accession>W9QZJ7</accession>
<dbReference type="AlphaFoldDB" id="W9QZJ7"/>
<feature type="region of interest" description="Disordered" evidence="1">
    <location>
        <begin position="1"/>
        <end position="20"/>
    </location>
</feature>
<gene>
    <name evidence="2" type="ORF">L484_016344</name>
</gene>
<name>W9QZJ7_9ROSA</name>
<evidence type="ECO:0000313" key="2">
    <source>
        <dbReference type="EMBL" id="EXB29855.1"/>
    </source>
</evidence>
<feature type="compositionally biased region" description="Gly residues" evidence="1">
    <location>
        <begin position="1"/>
        <end position="13"/>
    </location>
</feature>
<reference evidence="3" key="1">
    <citation type="submission" date="2013-01" db="EMBL/GenBank/DDBJ databases">
        <title>Draft Genome Sequence of a Mulberry Tree, Morus notabilis C.K. Schneid.</title>
        <authorList>
            <person name="He N."/>
            <person name="Zhao S."/>
        </authorList>
    </citation>
    <scope>NUCLEOTIDE SEQUENCE</scope>
</reference>
<evidence type="ECO:0000313" key="3">
    <source>
        <dbReference type="Proteomes" id="UP000030645"/>
    </source>
</evidence>
<proteinExistence type="predicted"/>
<dbReference type="Proteomes" id="UP000030645">
    <property type="component" value="Unassembled WGS sequence"/>
</dbReference>
<evidence type="ECO:0000256" key="1">
    <source>
        <dbReference type="SAM" id="MobiDB-lite"/>
    </source>
</evidence>
<dbReference type="EMBL" id="KE343450">
    <property type="protein sequence ID" value="EXB29855.1"/>
    <property type="molecule type" value="Genomic_DNA"/>
</dbReference>
<sequence>MASGRWRGGGRGAPSGSEHYRFGSHCANGSRRRFLTTCSAAAAARTSGYRNDGWSASRLCTGIMLYGSDSGSPAAAAGPRRNGGDGRWRRLMRERERECVCVCEERNVSKDANGRRRKQKRKWRKRS</sequence>